<evidence type="ECO:0000313" key="3">
    <source>
        <dbReference type="Proteomes" id="UP000324800"/>
    </source>
</evidence>
<feature type="region of interest" description="Disordered" evidence="1">
    <location>
        <begin position="415"/>
        <end position="462"/>
    </location>
</feature>
<reference evidence="2 3" key="1">
    <citation type="submission" date="2019-03" db="EMBL/GenBank/DDBJ databases">
        <title>Single cell metagenomics reveals metabolic interactions within the superorganism composed of flagellate Streblomastix strix and complex community of Bacteroidetes bacteria on its surface.</title>
        <authorList>
            <person name="Treitli S.C."/>
            <person name="Kolisko M."/>
            <person name="Husnik F."/>
            <person name="Keeling P."/>
            <person name="Hampl V."/>
        </authorList>
    </citation>
    <scope>NUCLEOTIDE SEQUENCE [LARGE SCALE GENOMIC DNA]</scope>
    <source>
        <strain evidence="2">ST1C</strain>
    </source>
</reference>
<name>A0A5J4VYD8_9EUKA</name>
<feature type="compositionally biased region" description="Low complexity" evidence="1">
    <location>
        <begin position="437"/>
        <end position="459"/>
    </location>
</feature>
<protein>
    <submittedName>
        <fullName evidence="2">Uncharacterized protein</fullName>
    </submittedName>
</protein>
<dbReference type="Proteomes" id="UP000324800">
    <property type="component" value="Unassembled WGS sequence"/>
</dbReference>
<evidence type="ECO:0000313" key="2">
    <source>
        <dbReference type="EMBL" id="KAA6387420.1"/>
    </source>
</evidence>
<dbReference type="EMBL" id="SNRW01004383">
    <property type="protein sequence ID" value="KAA6387420.1"/>
    <property type="molecule type" value="Genomic_DNA"/>
</dbReference>
<gene>
    <name evidence="2" type="ORF">EZS28_017052</name>
</gene>
<accession>A0A5J4VYD8</accession>
<organism evidence="2 3">
    <name type="scientific">Streblomastix strix</name>
    <dbReference type="NCBI Taxonomy" id="222440"/>
    <lineage>
        <taxon>Eukaryota</taxon>
        <taxon>Metamonada</taxon>
        <taxon>Preaxostyla</taxon>
        <taxon>Oxymonadida</taxon>
        <taxon>Streblomastigidae</taxon>
        <taxon>Streblomastix</taxon>
    </lineage>
</organism>
<proteinExistence type="predicted"/>
<comment type="caution">
    <text evidence="2">The sequence shown here is derived from an EMBL/GenBank/DDBJ whole genome shotgun (WGS) entry which is preliminary data.</text>
</comment>
<sequence>MLCLYRLPLGARLRKEVAYFNIHGITRDIELHYNICWFVAASFALHPDINNYKSRIADAIKLFFQFHDQEYILKDGPMPQRYKQQQQQYAEFNQATDLDKYQSVFKLNVFTYEFDGHTYSKSNEFIADKDCINVHILVVPLTIDDDVEVHSMFTKDLDLVVGGKLYEKCNQKLFNLHSRNYQRDFERHMLKCQGPISKKKVRLDYTPKAFVPHLQGNKYIQQMYALGKQDELRPKTNFITYDFETLEVKTDKSNGVLAQLSPLSVASAAFINGVVSTQYYDRRSSRGDGEDFIIQWLNQLFELAKQVNKANEAVKPFIFEDAFRVKYQPKQQVQVIVFNSKKFDINFLLGYLQQKEQHITLTIGTSTQSKQVIVHNSQYDFELKFIDMLSYLPPRPLKSFVKKFGTTEQCNQQMKAAAEAEMKSGTKGSPKDSTNPATKTATKKASVSPSVSPSVKSSANQSMNKSMNLEKCVFRYEAINCKNYNEVLNLSQQFKHIDFYNNLKKIIPQIKNIMNMLRNKINSLIAGIIQNITISAMLNA</sequence>
<evidence type="ECO:0000256" key="1">
    <source>
        <dbReference type="SAM" id="MobiDB-lite"/>
    </source>
</evidence>
<dbReference type="AlphaFoldDB" id="A0A5J4VYD8"/>